<dbReference type="EMBL" id="RSCL01000021">
    <property type="protein sequence ID" value="RUT01076.1"/>
    <property type="molecule type" value="Genomic_DNA"/>
</dbReference>
<dbReference type="Pfam" id="PF00487">
    <property type="entry name" value="FA_desaturase"/>
    <property type="match status" value="1"/>
</dbReference>
<dbReference type="PANTHER" id="PTHR19353:SF19">
    <property type="entry name" value="DELTA(5) FATTY ACID DESATURASE C-RELATED"/>
    <property type="match status" value="1"/>
</dbReference>
<dbReference type="GO" id="GO:0016717">
    <property type="term" value="F:oxidoreductase activity, acting on paired donors, with oxidation of a pair of donors resulting in the reduction of molecular oxygen to two molecules of water"/>
    <property type="evidence" value="ECO:0007669"/>
    <property type="project" value="TreeGrafter"/>
</dbReference>
<dbReference type="Proteomes" id="UP000271624">
    <property type="component" value="Unassembled WGS sequence"/>
</dbReference>
<evidence type="ECO:0000256" key="4">
    <source>
        <dbReference type="SAM" id="Phobius"/>
    </source>
</evidence>
<keyword evidence="7" id="KW-1185">Reference proteome</keyword>
<dbReference type="CDD" id="cd03506">
    <property type="entry name" value="Delta6-FADS-like"/>
    <property type="match status" value="1"/>
</dbReference>
<comment type="caution">
    <text evidence="6">The sequence shown here is derived from an EMBL/GenBank/DDBJ whole genome shotgun (WGS) entry which is preliminary data.</text>
</comment>
<keyword evidence="4" id="KW-0472">Membrane</keyword>
<dbReference type="AlphaFoldDB" id="A0A433V4Q4"/>
<feature type="domain" description="Fatty acid desaturase" evidence="5">
    <location>
        <begin position="89"/>
        <end position="359"/>
    </location>
</feature>
<feature type="transmembrane region" description="Helical" evidence="4">
    <location>
        <begin position="183"/>
        <end position="204"/>
    </location>
</feature>
<evidence type="ECO:0000256" key="2">
    <source>
        <dbReference type="ARBA" id="ARBA00008749"/>
    </source>
</evidence>
<dbReference type="GO" id="GO:0008610">
    <property type="term" value="P:lipid biosynthetic process"/>
    <property type="evidence" value="ECO:0007669"/>
    <property type="project" value="UniProtKB-ARBA"/>
</dbReference>
<name>A0A433V4Q4_9CYAN</name>
<evidence type="ECO:0000313" key="7">
    <source>
        <dbReference type="Proteomes" id="UP000271624"/>
    </source>
</evidence>
<feature type="transmembrane region" description="Helical" evidence="4">
    <location>
        <begin position="225"/>
        <end position="245"/>
    </location>
</feature>
<evidence type="ECO:0000313" key="6">
    <source>
        <dbReference type="EMBL" id="RUT01076.1"/>
    </source>
</evidence>
<keyword evidence="4" id="KW-0812">Transmembrane</keyword>
<keyword evidence="4" id="KW-1133">Transmembrane helix</keyword>
<proteinExistence type="inferred from homology"/>
<accession>A0A433V4Q4</accession>
<comment type="similarity">
    <text evidence="2">Belongs to the fatty acid desaturase type 2 family.</text>
</comment>
<feature type="transmembrane region" description="Helical" evidence="4">
    <location>
        <begin position="89"/>
        <end position="111"/>
    </location>
</feature>
<dbReference type="InterPro" id="IPR005804">
    <property type="entry name" value="FA_desaturase_dom"/>
</dbReference>
<sequence length="390" mass="44325">MPTPQEKYKLTKKYMTQTQVQTQEKTQTKVTYTKNIGFRKRLNQRVDEYFESNNISKRDNAAMYFKTAVILGWVIGAWTFTLFGPAVIWAKIIGCIVLGAGIAGIGFSVGHDANHGGYSSKKSVNRFVGLIYDVIGLSSYLWRFRHNYLHHTFTNILGHDVEIHGDGLVRMTPVMEHKSYQRFQHLFVSLIYAIIPFYWSLADVHIILFKRKYHDHIVPVNFKEIFTLLVGKVVWLGLFFITPMAVGYTPIQAFIGFSIAYMTYGLLICNVFMLAHVLEPAEFVEPDPQSNSVDDEWAISQVKTTVDFAPNNALLNWYLGGLNYQVVHHLFPQVCHIHYPKIAPILAEVCAEFDVQYYVYPTFTEALAANYGLLKALGSGANSTLDLVTP</sequence>
<dbReference type="PIRSF" id="PIRSF015921">
    <property type="entry name" value="FA_sphinglp_des"/>
    <property type="match status" value="1"/>
</dbReference>
<organism evidence="6 7">
    <name type="scientific">Dulcicalothrix desertica PCC 7102</name>
    <dbReference type="NCBI Taxonomy" id="232991"/>
    <lineage>
        <taxon>Bacteria</taxon>
        <taxon>Bacillati</taxon>
        <taxon>Cyanobacteriota</taxon>
        <taxon>Cyanophyceae</taxon>
        <taxon>Nostocales</taxon>
        <taxon>Calotrichaceae</taxon>
        <taxon>Dulcicalothrix</taxon>
    </lineage>
</organism>
<reference evidence="6" key="2">
    <citation type="journal article" date="2019" name="Genome Biol. Evol.">
        <title>Day and night: Metabolic profiles and evolutionary relationships of six axenic non-marine cyanobacteria.</title>
        <authorList>
            <person name="Will S.E."/>
            <person name="Henke P."/>
            <person name="Boedeker C."/>
            <person name="Huang S."/>
            <person name="Brinkmann H."/>
            <person name="Rohde M."/>
            <person name="Jarek M."/>
            <person name="Friedl T."/>
            <person name="Seufert S."/>
            <person name="Schumacher M."/>
            <person name="Overmann J."/>
            <person name="Neumann-Schaal M."/>
            <person name="Petersen J."/>
        </authorList>
    </citation>
    <scope>NUCLEOTIDE SEQUENCE [LARGE SCALE GENOMIC DNA]</scope>
    <source>
        <strain evidence="6">PCC 7102</strain>
    </source>
</reference>
<gene>
    <name evidence="6" type="ORF">DSM106972_070820</name>
</gene>
<feature type="transmembrane region" description="Helical" evidence="4">
    <location>
        <begin position="251"/>
        <end position="275"/>
    </location>
</feature>
<keyword evidence="3" id="KW-0408">Iron</keyword>
<protein>
    <submittedName>
        <fullName evidence="6">Fatty acid desaturase</fullName>
    </submittedName>
</protein>
<evidence type="ECO:0000256" key="1">
    <source>
        <dbReference type="ARBA" id="ARBA00001954"/>
    </source>
</evidence>
<evidence type="ECO:0000256" key="3">
    <source>
        <dbReference type="ARBA" id="ARBA00023004"/>
    </source>
</evidence>
<dbReference type="PANTHER" id="PTHR19353">
    <property type="entry name" value="FATTY ACID DESATURASE 2"/>
    <property type="match status" value="1"/>
</dbReference>
<comment type="cofactor">
    <cofactor evidence="1">
        <name>Fe(2+)</name>
        <dbReference type="ChEBI" id="CHEBI:29033"/>
    </cofactor>
</comment>
<evidence type="ECO:0000259" key="5">
    <source>
        <dbReference type="Pfam" id="PF00487"/>
    </source>
</evidence>
<dbReference type="GO" id="GO:0016020">
    <property type="term" value="C:membrane"/>
    <property type="evidence" value="ECO:0007669"/>
    <property type="project" value="TreeGrafter"/>
</dbReference>
<feature type="transmembrane region" description="Helical" evidence="4">
    <location>
        <begin position="63"/>
        <end position="83"/>
    </location>
</feature>
<dbReference type="InterPro" id="IPR012171">
    <property type="entry name" value="Fatty_acid_desaturase"/>
</dbReference>
<reference evidence="6" key="1">
    <citation type="submission" date="2018-12" db="EMBL/GenBank/DDBJ databases">
        <authorList>
            <person name="Will S."/>
            <person name="Neumann-Schaal M."/>
            <person name="Henke P."/>
        </authorList>
    </citation>
    <scope>NUCLEOTIDE SEQUENCE</scope>
    <source>
        <strain evidence="6">PCC 7102</strain>
    </source>
</reference>